<feature type="region of interest" description="Disordered" evidence="2">
    <location>
        <begin position="89"/>
        <end position="108"/>
    </location>
</feature>
<dbReference type="Proteomes" id="UP000050509">
    <property type="component" value="Unassembled WGS sequence"/>
</dbReference>
<accession>A0A0P9DEP2</accession>
<evidence type="ECO:0000259" key="3">
    <source>
        <dbReference type="Pfam" id="PF03787"/>
    </source>
</evidence>
<dbReference type="PANTHER" id="PTHR35579">
    <property type="entry name" value="CRISPR SYSTEM CMS ENDORIBONUCLEASE CSM3"/>
    <property type="match status" value="1"/>
</dbReference>
<dbReference type="AlphaFoldDB" id="A0A0P9DEP2"/>
<comment type="caution">
    <text evidence="4">The sequence shown here is derived from an EMBL/GenBank/DDBJ whole genome shotgun (WGS) entry which is preliminary data.</text>
</comment>
<dbReference type="InterPro" id="IPR005537">
    <property type="entry name" value="RAMP_III_fam"/>
</dbReference>
<dbReference type="GO" id="GO:0051607">
    <property type="term" value="P:defense response to virus"/>
    <property type="evidence" value="ECO:0007669"/>
    <property type="project" value="UniProtKB-KW"/>
</dbReference>
<evidence type="ECO:0000256" key="2">
    <source>
        <dbReference type="SAM" id="MobiDB-lite"/>
    </source>
</evidence>
<protein>
    <recommendedName>
        <fullName evidence="3">CRISPR type III-associated protein domain-containing protein</fullName>
    </recommendedName>
</protein>
<organism evidence="4 5">
    <name type="scientific">Kouleothrix aurantiaca</name>
    <dbReference type="NCBI Taxonomy" id="186479"/>
    <lineage>
        <taxon>Bacteria</taxon>
        <taxon>Bacillati</taxon>
        <taxon>Chloroflexota</taxon>
        <taxon>Chloroflexia</taxon>
        <taxon>Chloroflexales</taxon>
        <taxon>Roseiflexineae</taxon>
        <taxon>Roseiflexaceae</taxon>
        <taxon>Kouleothrix</taxon>
    </lineage>
</organism>
<name>A0A0P9DEP2_9CHLR</name>
<proteinExistence type="predicted"/>
<gene>
    <name evidence="4" type="ORF">SE17_05535</name>
</gene>
<keyword evidence="1" id="KW-0051">Antiviral defense</keyword>
<evidence type="ECO:0000313" key="4">
    <source>
        <dbReference type="EMBL" id="KPV54144.1"/>
    </source>
</evidence>
<evidence type="ECO:0000256" key="1">
    <source>
        <dbReference type="ARBA" id="ARBA00023118"/>
    </source>
</evidence>
<dbReference type="EMBL" id="LJCR01000105">
    <property type="protein sequence ID" value="KPV54144.1"/>
    <property type="molecule type" value="Genomic_DNA"/>
</dbReference>
<dbReference type="PATRIC" id="fig|186479.3.peg.260"/>
<dbReference type="Pfam" id="PF03787">
    <property type="entry name" value="RAMPs"/>
    <property type="match status" value="1"/>
</dbReference>
<sequence length="339" mass="36795">MHKATFLEGTLRFTIAPNGPILIKAGESSGVDPVLPDMQFVRSQGKIYIPGPSLKGVVRAQAERICRSLDGEDLQRKKQQQRVNVFGDNEPRVPLADNPLGSGTKYSGLDDMDYSSGRAIEDMKLPPDANRTAIVYRRSSFVSQIFGHTSLAGRARFADAQSNDLKPEDVEERNGVAIDRIYGSVAVGPFNYEVVVGGTFTSRIDFKNLTLAQLGLLGLALRDLAEGRVGIGFGKSRGLGRVKVTFNEMALRYPTCTLNNGLSLLGGRQICKTSELAGLGAFGAGEAYNLPSDDTATIPDGLSYVEDEFMGVELKASDDTQVRAVWRACMPAWRREIGL</sequence>
<feature type="domain" description="CRISPR type III-associated protein" evidence="3">
    <location>
        <begin position="37"/>
        <end position="243"/>
    </location>
</feature>
<dbReference type="PANTHER" id="PTHR35579:SF3">
    <property type="entry name" value="CRISPR SYSTEM CMS ENDORIBONUCLEASE CSM3"/>
    <property type="match status" value="1"/>
</dbReference>
<evidence type="ECO:0000313" key="5">
    <source>
        <dbReference type="Proteomes" id="UP000050509"/>
    </source>
</evidence>
<dbReference type="InterPro" id="IPR052216">
    <property type="entry name" value="CRISPR_Csm3_endoribonuclease"/>
</dbReference>
<keyword evidence="5" id="KW-1185">Reference proteome</keyword>
<reference evidence="4 5" key="1">
    <citation type="submission" date="2015-09" db="EMBL/GenBank/DDBJ databases">
        <title>Draft genome sequence of Kouleothrix aurantiaca JCM 19913.</title>
        <authorList>
            <person name="Hemp J."/>
        </authorList>
    </citation>
    <scope>NUCLEOTIDE SEQUENCE [LARGE SCALE GENOMIC DNA]</scope>
    <source>
        <strain evidence="4 5">COM-B</strain>
    </source>
</reference>